<evidence type="ECO:0000256" key="2">
    <source>
        <dbReference type="ARBA" id="ARBA00006495"/>
    </source>
</evidence>
<feature type="domain" description="GHMP kinase N-terminal" evidence="14">
    <location>
        <begin position="166"/>
        <end position="235"/>
    </location>
</feature>
<comment type="similarity">
    <text evidence="2 13">Belongs to the GHMP kinase family. Mevalonate kinase subfamily.</text>
</comment>
<keyword evidence="10 13" id="KW-0443">Lipid metabolism</keyword>
<sequence length="492" mass="52279">MSTTVVSAPGKVLIAGGYLVLDPAYTGVVVSTSSRFYTIIKDEEGSKGGRVTVRSPQFTDGLWEYDVSVGGDDVEVVQVQEGSIAKPRNKFVQLAIQRTLLLALQLKGAESLKQSISNSLQIYIVGANDFYSQRAALASLNLPRTLESLSKLPAFNPCNVPISQVHKTGLGSSAALITSLVSALLLHTGVVSSAELAKNEPTHDRELVHNAAQYVHCLAQGKVGSGFDVASAVFGSQLYRKFGPAVLEPIMGDTVDGKLLAETLKPENLKWDHEVKPFKLPPGMRLMLADVDAGSDTPSLVGKVLSWRKNNVQEALQIWTAISEANGRLASLLIELSDIHDVDPAAYDTVLSKSAALTKSQWSTAFEESESGEIANVLLKAATATEDIRSGMRQMGTLADVPIEPEEQSRLVDACVALPGVIGGGVPGAGGYDAIWLLVIDNDGPVSSVEGVWQKWTEMSVSPLSASESHERGARVEDLAAVPGLGRAIGNK</sequence>
<protein>
    <recommendedName>
        <fullName evidence="3 13">Phosphomevalonate kinase</fullName>
        <ecNumber evidence="3 13">2.7.4.2</ecNumber>
    </recommendedName>
</protein>
<dbReference type="AlphaFoldDB" id="A0A165H570"/>
<evidence type="ECO:0000256" key="8">
    <source>
        <dbReference type="ARBA" id="ARBA00022840"/>
    </source>
</evidence>
<evidence type="ECO:0000256" key="11">
    <source>
        <dbReference type="ARBA" id="ARBA00023221"/>
    </source>
</evidence>
<evidence type="ECO:0000256" key="7">
    <source>
        <dbReference type="ARBA" id="ARBA00022777"/>
    </source>
</evidence>
<keyword evidence="11 13" id="KW-0753">Steroid metabolism</keyword>
<evidence type="ECO:0000256" key="4">
    <source>
        <dbReference type="ARBA" id="ARBA00022516"/>
    </source>
</evidence>
<keyword evidence="4 13" id="KW-0444">Lipid biosynthesis</keyword>
<name>A0A165H570_9BASI</name>
<dbReference type="GO" id="GO:0006696">
    <property type="term" value="P:ergosterol biosynthetic process"/>
    <property type="evidence" value="ECO:0007669"/>
    <property type="project" value="TreeGrafter"/>
</dbReference>
<dbReference type="STRING" id="1353952.A0A165H570"/>
<evidence type="ECO:0000259" key="14">
    <source>
        <dbReference type="Pfam" id="PF00288"/>
    </source>
</evidence>
<dbReference type="InterPro" id="IPR006204">
    <property type="entry name" value="GHMP_kinase_N_dom"/>
</dbReference>
<dbReference type="NCBIfam" id="TIGR01219">
    <property type="entry name" value="Pmev_kin_ERG8"/>
    <property type="match status" value="1"/>
</dbReference>
<evidence type="ECO:0000256" key="9">
    <source>
        <dbReference type="ARBA" id="ARBA00022955"/>
    </source>
</evidence>
<reference evidence="15 16" key="1">
    <citation type="journal article" date="2016" name="Mol. Biol. Evol.">
        <title>Comparative Genomics of Early-Diverging Mushroom-Forming Fungi Provides Insights into the Origins of Lignocellulose Decay Capabilities.</title>
        <authorList>
            <person name="Nagy L.G."/>
            <person name="Riley R."/>
            <person name="Tritt A."/>
            <person name="Adam C."/>
            <person name="Daum C."/>
            <person name="Floudas D."/>
            <person name="Sun H."/>
            <person name="Yadav J.S."/>
            <person name="Pangilinan J."/>
            <person name="Larsson K.H."/>
            <person name="Matsuura K."/>
            <person name="Barry K."/>
            <person name="Labutti K."/>
            <person name="Kuo R."/>
            <person name="Ohm R.A."/>
            <person name="Bhattacharya S.S."/>
            <person name="Shirouzu T."/>
            <person name="Yoshinaga Y."/>
            <person name="Martin F.M."/>
            <person name="Grigoriev I.V."/>
            <person name="Hibbett D.S."/>
        </authorList>
    </citation>
    <scope>NUCLEOTIDE SEQUENCE [LARGE SCALE GENOMIC DNA]</scope>
    <source>
        <strain evidence="15 16">HHB12733</strain>
    </source>
</reference>
<dbReference type="PANTHER" id="PTHR31814">
    <property type="match status" value="1"/>
</dbReference>
<evidence type="ECO:0000256" key="10">
    <source>
        <dbReference type="ARBA" id="ARBA00023098"/>
    </source>
</evidence>
<dbReference type="GO" id="GO:0005524">
    <property type="term" value="F:ATP binding"/>
    <property type="evidence" value="ECO:0007669"/>
    <property type="project" value="UniProtKB-UniRule"/>
</dbReference>
<dbReference type="InParanoid" id="A0A165H570"/>
<organism evidence="15 16">
    <name type="scientific">Calocera cornea HHB12733</name>
    <dbReference type="NCBI Taxonomy" id="1353952"/>
    <lineage>
        <taxon>Eukaryota</taxon>
        <taxon>Fungi</taxon>
        <taxon>Dikarya</taxon>
        <taxon>Basidiomycota</taxon>
        <taxon>Agaricomycotina</taxon>
        <taxon>Dacrymycetes</taxon>
        <taxon>Dacrymycetales</taxon>
        <taxon>Dacrymycetaceae</taxon>
        <taxon>Calocera</taxon>
    </lineage>
</organism>
<evidence type="ECO:0000256" key="6">
    <source>
        <dbReference type="ARBA" id="ARBA00022741"/>
    </source>
</evidence>
<keyword evidence="7 13" id="KW-0418">Kinase</keyword>
<accession>A0A165H570</accession>
<dbReference type="PANTHER" id="PTHR31814:SF2">
    <property type="entry name" value="PHOSPHOMEVALONATE KINASE"/>
    <property type="match status" value="1"/>
</dbReference>
<comment type="pathway">
    <text evidence="1 13">Isoprenoid biosynthesis; isopentenyl diphosphate biosynthesis via mevalonate pathway; isopentenyl diphosphate from (R)-mevalonate: step 2/3.</text>
</comment>
<evidence type="ECO:0000256" key="5">
    <source>
        <dbReference type="ARBA" id="ARBA00022679"/>
    </source>
</evidence>
<dbReference type="GO" id="GO:0005777">
    <property type="term" value="C:peroxisome"/>
    <property type="evidence" value="ECO:0007669"/>
    <property type="project" value="TreeGrafter"/>
</dbReference>
<dbReference type="OrthoDB" id="10262935at2759"/>
<evidence type="ECO:0000313" key="16">
    <source>
        <dbReference type="Proteomes" id="UP000076842"/>
    </source>
</evidence>
<dbReference type="FunCoup" id="A0A165H570">
    <property type="interactions" value="81"/>
</dbReference>
<keyword evidence="16" id="KW-1185">Reference proteome</keyword>
<keyword evidence="5 13" id="KW-0808">Transferase</keyword>
<dbReference type="UniPathway" id="UPA00057">
    <property type="reaction ID" value="UER00099"/>
</dbReference>
<dbReference type="PIRSF" id="PIRSF017288">
    <property type="entry name" value="PMK_GHMP_euk"/>
    <property type="match status" value="1"/>
</dbReference>
<dbReference type="InterPro" id="IPR020568">
    <property type="entry name" value="Ribosomal_Su5_D2-typ_SF"/>
</dbReference>
<dbReference type="SUPFAM" id="SSF54211">
    <property type="entry name" value="Ribosomal protein S5 domain 2-like"/>
    <property type="match status" value="1"/>
</dbReference>
<dbReference type="Gene3D" id="3.30.230.10">
    <property type="match status" value="1"/>
</dbReference>
<dbReference type="InterPro" id="IPR016005">
    <property type="entry name" value="Erg8"/>
</dbReference>
<dbReference type="InterPro" id="IPR035102">
    <property type="entry name" value="Phosphomevalonate_kinase"/>
</dbReference>
<comment type="catalytic activity">
    <reaction evidence="12">
        <text>(R)-5-phosphomevalonate + ATP = (R)-5-diphosphomevalonate + ADP</text>
        <dbReference type="Rhea" id="RHEA:16341"/>
        <dbReference type="ChEBI" id="CHEBI:30616"/>
        <dbReference type="ChEBI" id="CHEBI:57557"/>
        <dbReference type="ChEBI" id="CHEBI:58146"/>
        <dbReference type="ChEBI" id="CHEBI:456216"/>
        <dbReference type="EC" id="2.7.4.2"/>
    </reaction>
    <physiologicalReaction direction="left-to-right" evidence="12">
        <dbReference type="Rhea" id="RHEA:16342"/>
    </physiologicalReaction>
</comment>
<evidence type="ECO:0000256" key="1">
    <source>
        <dbReference type="ARBA" id="ARBA00005017"/>
    </source>
</evidence>
<evidence type="ECO:0000256" key="3">
    <source>
        <dbReference type="ARBA" id="ARBA00012958"/>
    </source>
</evidence>
<dbReference type="GO" id="GO:0004631">
    <property type="term" value="F:phosphomevalonate kinase activity"/>
    <property type="evidence" value="ECO:0007669"/>
    <property type="project" value="UniProtKB-UniRule"/>
</dbReference>
<dbReference type="InterPro" id="IPR014721">
    <property type="entry name" value="Ribsml_uS5_D2-typ_fold_subgr"/>
</dbReference>
<evidence type="ECO:0000256" key="12">
    <source>
        <dbReference type="ARBA" id="ARBA00029326"/>
    </source>
</evidence>
<keyword evidence="9 13" id="KW-0752">Steroid biosynthesis</keyword>
<evidence type="ECO:0000256" key="13">
    <source>
        <dbReference type="PIRNR" id="PIRNR017288"/>
    </source>
</evidence>
<dbReference type="Pfam" id="PF00288">
    <property type="entry name" value="GHMP_kinases_N"/>
    <property type="match status" value="1"/>
</dbReference>
<keyword evidence="8" id="KW-0067">ATP-binding</keyword>
<dbReference type="GO" id="GO:0010142">
    <property type="term" value="P:farnesyl diphosphate biosynthetic process, mevalonate pathway"/>
    <property type="evidence" value="ECO:0007669"/>
    <property type="project" value="TreeGrafter"/>
</dbReference>
<gene>
    <name evidence="15" type="ORF">CALCODRAFT_431934</name>
</gene>
<dbReference type="EC" id="2.7.4.2" evidence="3 13"/>
<proteinExistence type="inferred from homology"/>
<evidence type="ECO:0000313" key="15">
    <source>
        <dbReference type="EMBL" id="KZT58878.1"/>
    </source>
</evidence>
<dbReference type="EMBL" id="KV423946">
    <property type="protein sequence ID" value="KZT58878.1"/>
    <property type="molecule type" value="Genomic_DNA"/>
</dbReference>
<dbReference type="GO" id="GO:0019287">
    <property type="term" value="P:isopentenyl diphosphate biosynthetic process, mevalonate pathway"/>
    <property type="evidence" value="ECO:0007669"/>
    <property type="project" value="UniProtKB-UniRule"/>
</dbReference>
<keyword evidence="6" id="KW-0547">Nucleotide-binding</keyword>
<dbReference type="Proteomes" id="UP000076842">
    <property type="component" value="Unassembled WGS sequence"/>
</dbReference>